<reference evidence="1" key="1">
    <citation type="submission" date="2022-10" db="EMBL/GenBank/DDBJ databases">
        <title>The complete genomes of actinobacterial strains from the NBC collection.</title>
        <authorList>
            <person name="Joergensen T.S."/>
            <person name="Alvarez Arevalo M."/>
            <person name="Sterndorff E.B."/>
            <person name="Faurdal D."/>
            <person name="Vuksanovic O."/>
            <person name="Mourched A.-S."/>
            <person name="Charusanti P."/>
            <person name="Shaw S."/>
            <person name="Blin K."/>
            <person name="Weber T."/>
        </authorList>
    </citation>
    <scope>NUCLEOTIDE SEQUENCE</scope>
    <source>
        <strain evidence="1">NBC_00668</strain>
        <plasmid evidence="1">unnamed1</plasmid>
    </source>
</reference>
<organism evidence="1 2">
    <name type="scientific">Streptomyces melanogenes</name>
    <dbReference type="NCBI Taxonomy" id="67326"/>
    <lineage>
        <taxon>Bacteria</taxon>
        <taxon>Bacillati</taxon>
        <taxon>Actinomycetota</taxon>
        <taxon>Actinomycetes</taxon>
        <taxon>Kitasatosporales</taxon>
        <taxon>Streptomycetaceae</taxon>
        <taxon>Streptomyces</taxon>
    </lineage>
</organism>
<dbReference type="RefSeq" id="WP_329404887.1">
    <property type="nucleotide sequence ID" value="NZ_CP109020.1"/>
</dbReference>
<accession>A0ABZ1XWY8</accession>
<evidence type="ECO:0000313" key="2">
    <source>
        <dbReference type="Proteomes" id="UP001432060"/>
    </source>
</evidence>
<keyword evidence="2" id="KW-1185">Reference proteome</keyword>
<sequence>MDDFPTRVLLTLRRFIGVPLPATDYSIHAAYQTNGNRYRVRLASPTSASINVDLPRHGADGEQIGTWWYVGALRQTARMASVGTLPFVRDDHGHRVVEAADLVAVGKLSVEGELTEQDALDYVIGDLTGDPLWHEAAASAAPDLYRLVGFDLRTRAVVRVYLLCDYGTIGVDLALYDADTGRARNVGWWAATKLIAILNPDDGETLAAHRVYVTTDPVCDAVYDLTNWA</sequence>
<dbReference type="EMBL" id="CP109020">
    <property type="protein sequence ID" value="WUT87902.1"/>
    <property type="molecule type" value="Genomic_DNA"/>
</dbReference>
<proteinExistence type="predicted"/>
<geneLocation type="plasmid" evidence="1 2">
    <name>unnamed1</name>
</geneLocation>
<name>A0ABZ1XWY8_9ACTN</name>
<evidence type="ECO:0000313" key="1">
    <source>
        <dbReference type="EMBL" id="WUT87902.1"/>
    </source>
</evidence>
<protein>
    <submittedName>
        <fullName evidence="1">Uncharacterized protein</fullName>
    </submittedName>
</protein>
<gene>
    <name evidence="1" type="ORF">OG515_37175</name>
</gene>
<dbReference type="Proteomes" id="UP001432060">
    <property type="component" value="Plasmid unnamed1"/>
</dbReference>
<keyword evidence="1" id="KW-0614">Plasmid</keyword>